<organism evidence="2 3">
    <name type="scientific">Aduncisulcus paluster</name>
    <dbReference type="NCBI Taxonomy" id="2918883"/>
    <lineage>
        <taxon>Eukaryota</taxon>
        <taxon>Metamonada</taxon>
        <taxon>Carpediemonas-like organisms</taxon>
        <taxon>Aduncisulcus</taxon>
    </lineage>
</organism>
<feature type="non-terminal residue" evidence="2">
    <location>
        <position position="158"/>
    </location>
</feature>
<name>A0ABQ5KSE6_9EUKA</name>
<evidence type="ECO:0000313" key="2">
    <source>
        <dbReference type="EMBL" id="GKT35389.1"/>
    </source>
</evidence>
<comment type="caution">
    <text evidence="2">The sequence shown here is derived from an EMBL/GenBank/DDBJ whole genome shotgun (WGS) entry which is preliminary data.</text>
</comment>
<reference evidence="2" key="1">
    <citation type="submission" date="2022-03" db="EMBL/GenBank/DDBJ databases">
        <title>Draft genome sequence of Aduncisulcus paluster, a free-living microaerophilic Fornicata.</title>
        <authorList>
            <person name="Yuyama I."/>
            <person name="Kume K."/>
            <person name="Tamura T."/>
            <person name="Inagaki Y."/>
            <person name="Hashimoto T."/>
        </authorList>
    </citation>
    <scope>NUCLEOTIDE SEQUENCE</scope>
    <source>
        <strain evidence="2">NY0171</strain>
    </source>
</reference>
<accession>A0ABQ5KSE6</accession>
<evidence type="ECO:0000256" key="1">
    <source>
        <dbReference type="SAM" id="MobiDB-lite"/>
    </source>
</evidence>
<feature type="region of interest" description="Disordered" evidence="1">
    <location>
        <begin position="79"/>
        <end position="104"/>
    </location>
</feature>
<dbReference type="EMBL" id="BQXS01010979">
    <property type="protein sequence ID" value="GKT35389.1"/>
    <property type="molecule type" value="Genomic_DNA"/>
</dbReference>
<evidence type="ECO:0000313" key="3">
    <source>
        <dbReference type="Proteomes" id="UP001057375"/>
    </source>
</evidence>
<dbReference type="Proteomes" id="UP001057375">
    <property type="component" value="Unassembled WGS sequence"/>
</dbReference>
<gene>
    <name evidence="2" type="ORF">ADUPG1_008561</name>
</gene>
<keyword evidence="3" id="KW-1185">Reference proteome</keyword>
<sequence length="158" mass="17195">MSIASKEYSTCSPHEALNELRESFDLLAPFEGYVPISLIKKMVARTVPSLVTLKHIHNMLDYLVQCSVDIVRDEITLSISSPSSSSSSSSSSFSSSSSSSISSSSLNSEIFVPDMWVEAVKSIPRVPIHDPLYEFLLQYTFETPLAGGSVVPSLTLLS</sequence>
<proteinExistence type="predicted"/>
<protein>
    <submittedName>
        <fullName evidence="2">Uncharacterized protein</fullName>
    </submittedName>
</protein>